<sequence>MRRHDLDWLRVIVFGLLIFYHVGMFFVPWEFHIKNNVIYDRLVYPMWFLNQWRLPILFVISGMGTYYALQKRTGAQFTVERIKRLGLPLIFGMICIISPQIYFERLDKNQFAGNYFDFWPSQLFIGIYPEGNFSWHHLWFLPYLLVFSIILIPLFFYLKNHPNNKFISWIKRITVRPIGLYIFIIPLYFIETLIEPIFPVTHALLNDWFTFINCITLFFYGFILISIKDTFWRTAKRYRKHFLIAGILSFSIMLFITHQYQDSHIRHYTEAFFKIANLWSWILALFGFSATYLNRKSNLLNYANEAVYPFYILHQTIMIVIAYYLIKLDWSLVVKSSIMILGTFIFSWFFYEFLIRRWKYIRPLFGLKKKIKVVQQKRAPC</sequence>
<feature type="transmembrane region" description="Helical" evidence="1">
    <location>
        <begin position="242"/>
        <end position="260"/>
    </location>
</feature>
<feature type="transmembrane region" description="Helical" evidence="1">
    <location>
        <begin position="51"/>
        <end position="69"/>
    </location>
</feature>
<feature type="domain" description="Acyltransferase 3" evidence="2">
    <location>
        <begin position="4"/>
        <end position="351"/>
    </location>
</feature>
<dbReference type="EMBL" id="JAUOEM010000007">
    <property type="protein sequence ID" value="MDO5989320.1"/>
    <property type="molecule type" value="Genomic_DNA"/>
</dbReference>
<dbReference type="InterPro" id="IPR050623">
    <property type="entry name" value="Glucan_succinyl_AcylTrfase"/>
</dbReference>
<protein>
    <submittedName>
        <fullName evidence="3">Acyltransferase family protein</fullName>
    </submittedName>
</protein>
<reference evidence="3" key="1">
    <citation type="submission" date="2023-07" db="EMBL/GenBank/DDBJ databases">
        <title>Two novel species in the genus Flavivirga.</title>
        <authorList>
            <person name="Kwon K."/>
        </authorList>
    </citation>
    <scope>NUCLEOTIDE SEQUENCE</scope>
    <source>
        <strain evidence="3">KACC 14157</strain>
    </source>
</reference>
<feature type="transmembrane region" description="Helical" evidence="1">
    <location>
        <begin position="332"/>
        <end position="354"/>
    </location>
</feature>
<gene>
    <name evidence="3" type="ORF">Q4Q39_18095</name>
</gene>
<dbReference type="PANTHER" id="PTHR36927">
    <property type="entry name" value="BLR4337 PROTEIN"/>
    <property type="match status" value="1"/>
</dbReference>
<dbReference type="GO" id="GO:0016746">
    <property type="term" value="F:acyltransferase activity"/>
    <property type="evidence" value="ECO:0007669"/>
    <property type="project" value="UniProtKB-KW"/>
</dbReference>
<keyword evidence="3" id="KW-0012">Acyltransferase</keyword>
<dbReference type="RefSeq" id="WP_303283979.1">
    <property type="nucleotide sequence ID" value="NZ_BAABCZ010000003.1"/>
</dbReference>
<organism evidence="3 4">
    <name type="scientific">Flavivirga amylovorans</name>
    <dbReference type="NCBI Taxonomy" id="870486"/>
    <lineage>
        <taxon>Bacteria</taxon>
        <taxon>Pseudomonadati</taxon>
        <taxon>Bacteroidota</taxon>
        <taxon>Flavobacteriia</taxon>
        <taxon>Flavobacteriales</taxon>
        <taxon>Flavobacteriaceae</taxon>
        <taxon>Flavivirga</taxon>
    </lineage>
</organism>
<keyword evidence="1" id="KW-1133">Transmembrane helix</keyword>
<dbReference type="Pfam" id="PF01757">
    <property type="entry name" value="Acyl_transf_3"/>
    <property type="match status" value="1"/>
</dbReference>
<dbReference type="Proteomes" id="UP001176891">
    <property type="component" value="Unassembled WGS sequence"/>
</dbReference>
<comment type="caution">
    <text evidence="3">The sequence shown here is derived from an EMBL/GenBank/DDBJ whole genome shotgun (WGS) entry which is preliminary data.</text>
</comment>
<keyword evidence="4" id="KW-1185">Reference proteome</keyword>
<feature type="transmembrane region" description="Helical" evidence="1">
    <location>
        <begin position="272"/>
        <end position="294"/>
    </location>
</feature>
<dbReference type="InterPro" id="IPR002656">
    <property type="entry name" value="Acyl_transf_3_dom"/>
</dbReference>
<evidence type="ECO:0000313" key="4">
    <source>
        <dbReference type="Proteomes" id="UP001176891"/>
    </source>
</evidence>
<name>A0ABT8X6Y7_9FLAO</name>
<evidence type="ECO:0000313" key="3">
    <source>
        <dbReference type="EMBL" id="MDO5989320.1"/>
    </source>
</evidence>
<keyword evidence="1" id="KW-0472">Membrane</keyword>
<feature type="transmembrane region" description="Helical" evidence="1">
    <location>
        <begin position="306"/>
        <end position="326"/>
    </location>
</feature>
<dbReference type="PANTHER" id="PTHR36927:SF3">
    <property type="entry name" value="GLUCANS BIOSYNTHESIS PROTEIN C"/>
    <property type="match status" value="1"/>
</dbReference>
<feature type="transmembrane region" description="Helical" evidence="1">
    <location>
        <begin position="210"/>
        <end position="230"/>
    </location>
</feature>
<proteinExistence type="predicted"/>
<keyword evidence="1" id="KW-0812">Transmembrane</keyword>
<evidence type="ECO:0000259" key="2">
    <source>
        <dbReference type="Pfam" id="PF01757"/>
    </source>
</evidence>
<feature type="transmembrane region" description="Helical" evidence="1">
    <location>
        <begin position="12"/>
        <end position="31"/>
    </location>
</feature>
<evidence type="ECO:0000256" key="1">
    <source>
        <dbReference type="SAM" id="Phobius"/>
    </source>
</evidence>
<accession>A0ABT8X6Y7</accession>
<feature type="transmembrane region" description="Helical" evidence="1">
    <location>
        <begin position="138"/>
        <end position="158"/>
    </location>
</feature>
<feature type="transmembrane region" description="Helical" evidence="1">
    <location>
        <begin position="85"/>
        <end position="103"/>
    </location>
</feature>
<keyword evidence="3" id="KW-0808">Transferase</keyword>
<feature type="transmembrane region" description="Helical" evidence="1">
    <location>
        <begin position="178"/>
        <end position="198"/>
    </location>
</feature>